<dbReference type="Proteomes" id="UP000237271">
    <property type="component" value="Unassembled WGS sequence"/>
</dbReference>
<dbReference type="Pfam" id="PF12776">
    <property type="entry name" value="Myb_DNA-bind_3"/>
    <property type="match status" value="1"/>
</dbReference>
<keyword evidence="3" id="KW-1185">Reference proteome</keyword>
<evidence type="ECO:0000313" key="2">
    <source>
        <dbReference type="EMBL" id="POM71939.1"/>
    </source>
</evidence>
<organism evidence="2 3">
    <name type="scientific">Phytophthora palmivora</name>
    <dbReference type="NCBI Taxonomy" id="4796"/>
    <lineage>
        <taxon>Eukaryota</taxon>
        <taxon>Sar</taxon>
        <taxon>Stramenopiles</taxon>
        <taxon>Oomycota</taxon>
        <taxon>Peronosporomycetes</taxon>
        <taxon>Peronosporales</taxon>
        <taxon>Peronosporaceae</taxon>
        <taxon>Phytophthora</taxon>
    </lineage>
</organism>
<name>A0A2P4Y2K3_9STRA</name>
<feature type="domain" description="Myb/SANT-like" evidence="1">
    <location>
        <begin position="7"/>
        <end position="101"/>
    </location>
</feature>
<gene>
    <name evidence="2" type="ORF">PHPALM_11429</name>
</gene>
<sequence length="155" mass="17346">MAAPRASWNEAKGMFLIESMTYQARAGKRSDSGFKKEAWVAVTAAINQKFGLELVKQQIKSRLQTLKGKYTAVSGMLSASGFGWDPVRNVVLVHDDVWEDYVKGNPKCVDYRQTPLTYYNVLVELFEGIYATGEHAITSTAREMLSKFRILGELG</sequence>
<dbReference type="EMBL" id="NCKW01006387">
    <property type="protein sequence ID" value="POM71939.1"/>
    <property type="molecule type" value="Genomic_DNA"/>
</dbReference>
<dbReference type="PANTHER" id="PTHR46929:SF3">
    <property type="entry name" value="MYB_SANT-LIKE DOMAIN-CONTAINING PROTEIN"/>
    <property type="match status" value="1"/>
</dbReference>
<dbReference type="OrthoDB" id="118608at2759"/>
<reference evidence="2 3" key="1">
    <citation type="journal article" date="2017" name="Genome Biol. Evol.">
        <title>Phytophthora megakarya and P. palmivora, closely related causal agents of cacao black pod rot, underwent increases in genome sizes and gene numbers by different mechanisms.</title>
        <authorList>
            <person name="Ali S.S."/>
            <person name="Shao J."/>
            <person name="Lary D.J."/>
            <person name="Kronmiller B."/>
            <person name="Shen D."/>
            <person name="Strem M.D."/>
            <person name="Amoako-Attah I."/>
            <person name="Akrofi A.Y."/>
            <person name="Begoude B.A."/>
            <person name="Ten Hoopen G.M."/>
            <person name="Coulibaly K."/>
            <person name="Kebe B.I."/>
            <person name="Melnick R.L."/>
            <person name="Guiltinan M.J."/>
            <person name="Tyler B.M."/>
            <person name="Meinhardt L.W."/>
            <person name="Bailey B.A."/>
        </authorList>
    </citation>
    <scope>NUCLEOTIDE SEQUENCE [LARGE SCALE GENOMIC DNA]</scope>
    <source>
        <strain evidence="3">sbr112.9</strain>
    </source>
</reference>
<evidence type="ECO:0000259" key="1">
    <source>
        <dbReference type="Pfam" id="PF12776"/>
    </source>
</evidence>
<dbReference type="AlphaFoldDB" id="A0A2P4Y2K3"/>
<proteinExistence type="predicted"/>
<dbReference type="PANTHER" id="PTHR46929">
    <property type="entry name" value="EXPRESSED PROTEIN"/>
    <property type="match status" value="1"/>
</dbReference>
<comment type="caution">
    <text evidence="2">The sequence shown here is derived from an EMBL/GenBank/DDBJ whole genome shotgun (WGS) entry which is preliminary data.</text>
</comment>
<protein>
    <recommendedName>
        <fullName evidence="1">Myb/SANT-like domain-containing protein</fullName>
    </recommendedName>
</protein>
<dbReference type="InterPro" id="IPR024752">
    <property type="entry name" value="Myb/SANT-like_dom"/>
</dbReference>
<evidence type="ECO:0000313" key="3">
    <source>
        <dbReference type="Proteomes" id="UP000237271"/>
    </source>
</evidence>
<accession>A0A2P4Y2K3</accession>